<reference evidence="3" key="1">
    <citation type="submission" date="2025-08" db="UniProtKB">
        <authorList>
            <consortium name="RefSeq"/>
        </authorList>
    </citation>
    <scope>IDENTIFICATION</scope>
    <source>
        <tissue evidence="3">Testes</tissue>
    </source>
</reference>
<keyword evidence="3" id="KW-0131">Cell cycle</keyword>
<accession>A0ABM0MFA3</accession>
<gene>
    <name evidence="3" type="primary">LOC102803499</name>
</gene>
<feature type="non-terminal residue" evidence="3">
    <location>
        <position position="1"/>
    </location>
</feature>
<dbReference type="GO" id="GO:0051301">
    <property type="term" value="P:cell division"/>
    <property type="evidence" value="ECO:0007669"/>
    <property type="project" value="UniProtKB-KW"/>
</dbReference>
<protein>
    <submittedName>
        <fullName evidence="3">Cell division cycle protein 123 homolog</fullName>
    </submittedName>
</protein>
<organism evidence="2 3">
    <name type="scientific">Saccoglossus kowalevskii</name>
    <name type="common">Acorn worm</name>
    <dbReference type="NCBI Taxonomy" id="10224"/>
    <lineage>
        <taxon>Eukaryota</taxon>
        <taxon>Metazoa</taxon>
        <taxon>Hemichordata</taxon>
        <taxon>Enteropneusta</taxon>
        <taxon>Harrimaniidae</taxon>
        <taxon>Saccoglossus</taxon>
    </lineage>
</organism>
<comment type="similarity">
    <text evidence="1">Belongs to the CDC123 family.</text>
</comment>
<proteinExistence type="inferred from homology"/>
<keyword evidence="3" id="KW-0132">Cell division</keyword>
<dbReference type="RefSeq" id="XP_006818694.1">
    <property type="nucleotide sequence ID" value="XM_006818631.1"/>
</dbReference>
<name>A0ABM0MFA3_SACKO</name>
<sequence length="105" mass="11261">GGILVVDFNAFGEVTDPLLFSWQELISTDDLAVSAPSSDSDAVVPGVSQSGLLRYVKTAVCILPNPVHLHRMPADFIDLSHGNDLNKLVDFLQMDREPPSNAGAN</sequence>
<dbReference type="InterPro" id="IPR009772">
    <property type="entry name" value="CDC123"/>
</dbReference>
<evidence type="ECO:0000313" key="2">
    <source>
        <dbReference type="Proteomes" id="UP000694865"/>
    </source>
</evidence>
<evidence type="ECO:0000256" key="1">
    <source>
        <dbReference type="ARBA" id="ARBA00011047"/>
    </source>
</evidence>
<dbReference type="Proteomes" id="UP000694865">
    <property type="component" value="Unplaced"/>
</dbReference>
<dbReference type="GeneID" id="102803499"/>
<dbReference type="Pfam" id="PF07065">
    <property type="entry name" value="D123"/>
    <property type="match status" value="1"/>
</dbReference>
<evidence type="ECO:0000313" key="3">
    <source>
        <dbReference type="RefSeq" id="XP_006818694.1"/>
    </source>
</evidence>
<keyword evidence="2" id="KW-1185">Reference proteome</keyword>
<dbReference type="PANTHER" id="PTHR15323">
    <property type="entry name" value="D123 PROTEIN"/>
    <property type="match status" value="1"/>
</dbReference>
<dbReference type="PANTHER" id="PTHR15323:SF6">
    <property type="entry name" value="CELL DIVISION CYCLE PROTEIN 123 HOMOLOG"/>
    <property type="match status" value="1"/>
</dbReference>